<dbReference type="NCBIfam" id="NF007112">
    <property type="entry name" value="PRK09561.1"/>
    <property type="match status" value="1"/>
</dbReference>
<gene>
    <name evidence="7 8" type="primary">nhaA</name>
    <name evidence="8" type="ORF">GCM10017161_31680</name>
</gene>
<feature type="transmembrane region" description="Helical" evidence="7">
    <location>
        <begin position="292"/>
        <end position="313"/>
    </location>
</feature>
<keyword evidence="3 7" id="KW-0812">Transmembrane</keyword>
<protein>
    <recommendedName>
        <fullName evidence="7">Na(+)/H(+) antiporter NhaA</fullName>
    </recommendedName>
    <alternativeName>
        <fullName evidence="7">Sodium/proton antiporter NhaA</fullName>
    </alternativeName>
</protein>
<feature type="transmembrane region" description="Helical" evidence="7">
    <location>
        <begin position="126"/>
        <end position="147"/>
    </location>
</feature>
<accession>A0A919BNU2</accession>
<keyword evidence="7" id="KW-0813">Transport</keyword>
<feature type="transmembrane region" description="Helical" evidence="7">
    <location>
        <begin position="61"/>
        <end position="78"/>
    </location>
</feature>
<feature type="transmembrane region" description="Helical" evidence="7">
    <location>
        <begin position="363"/>
        <end position="385"/>
    </location>
</feature>
<dbReference type="Gene3D" id="1.20.1530.10">
    <property type="entry name" value="Na+/H+ antiporter like domain"/>
    <property type="match status" value="1"/>
</dbReference>
<keyword evidence="5 7" id="KW-0472">Membrane</keyword>
<dbReference type="GO" id="GO:0005886">
    <property type="term" value="C:plasma membrane"/>
    <property type="evidence" value="ECO:0007669"/>
    <property type="project" value="UniProtKB-SubCell"/>
</dbReference>
<feature type="transmembrane region" description="Helical" evidence="7">
    <location>
        <begin position="206"/>
        <end position="239"/>
    </location>
</feature>
<organism evidence="8 9">
    <name type="scientific">Thalassotalea marina</name>
    <dbReference type="NCBI Taxonomy" id="1673741"/>
    <lineage>
        <taxon>Bacteria</taxon>
        <taxon>Pseudomonadati</taxon>
        <taxon>Pseudomonadota</taxon>
        <taxon>Gammaproteobacteria</taxon>
        <taxon>Alteromonadales</taxon>
        <taxon>Colwelliaceae</taxon>
        <taxon>Thalassotalea</taxon>
    </lineage>
</organism>
<dbReference type="PANTHER" id="PTHR30341:SF0">
    <property type="entry name" value="NA(+)_H(+) ANTIPORTER NHAA"/>
    <property type="match status" value="1"/>
</dbReference>
<reference evidence="8" key="1">
    <citation type="journal article" date="2014" name="Int. J. Syst. Evol. Microbiol.">
        <title>Complete genome sequence of Corynebacterium casei LMG S-19264T (=DSM 44701T), isolated from a smear-ripened cheese.</title>
        <authorList>
            <consortium name="US DOE Joint Genome Institute (JGI-PGF)"/>
            <person name="Walter F."/>
            <person name="Albersmeier A."/>
            <person name="Kalinowski J."/>
            <person name="Ruckert C."/>
        </authorList>
    </citation>
    <scope>NUCLEOTIDE SEQUENCE</scope>
    <source>
        <strain evidence="8">KCTC 42731</strain>
    </source>
</reference>
<evidence type="ECO:0000256" key="6">
    <source>
        <dbReference type="ARBA" id="ARBA00023201"/>
    </source>
</evidence>
<comment type="catalytic activity">
    <reaction evidence="7">
        <text>Na(+)(in) + 2 H(+)(out) = Na(+)(out) + 2 H(+)(in)</text>
        <dbReference type="Rhea" id="RHEA:29251"/>
        <dbReference type="ChEBI" id="CHEBI:15378"/>
        <dbReference type="ChEBI" id="CHEBI:29101"/>
    </reaction>
</comment>
<dbReference type="GO" id="GO:0006885">
    <property type="term" value="P:regulation of pH"/>
    <property type="evidence" value="ECO:0007669"/>
    <property type="project" value="UniProtKB-UniRule"/>
</dbReference>
<feature type="transmembrane region" description="Helical" evidence="7">
    <location>
        <begin position="153"/>
        <end position="174"/>
    </location>
</feature>
<keyword evidence="7" id="KW-0915">Sodium</keyword>
<proteinExistence type="inferred from homology"/>
<name>A0A919BNU2_9GAMM</name>
<evidence type="ECO:0000256" key="2">
    <source>
        <dbReference type="ARBA" id="ARBA00022475"/>
    </source>
</evidence>
<dbReference type="AlphaFoldDB" id="A0A919BNU2"/>
<dbReference type="NCBIfam" id="TIGR00773">
    <property type="entry name" value="NhaA"/>
    <property type="match status" value="1"/>
</dbReference>
<evidence type="ECO:0000313" key="8">
    <source>
        <dbReference type="EMBL" id="GHG00834.1"/>
    </source>
</evidence>
<feature type="transmembrane region" description="Helical" evidence="7">
    <location>
        <begin position="93"/>
        <end position="114"/>
    </location>
</feature>
<reference evidence="8" key="2">
    <citation type="submission" date="2020-09" db="EMBL/GenBank/DDBJ databases">
        <authorList>
            <person name="Sun Q."/>
            <person name="Kim S."/>
        </authorList>
    </citation>
    <scope>NUCLEOTIDE SEQUENCE</scope>
    <source>
        <strain evidence="8">KCTC 42731</strain>
    </source>
</reference>
<dbReference type="HAMAP" id="MF_01844">
    <property type="entry name" value="NhaA"/>
    <property type="match status" value="1"/>
</dbReference>
<feature type="transmembrane region" description="Helical" evidence="7">
    <location>
        <begin position="12"/>
        <end position="29"/>
    </location>
</feature>
<keyword evidence="2 7" id="KW-1003">Cell membrane</keyword>
<evidence type="ECO:0000256" key="7">
    <source>
        <dbReference type="HAMAP-Rule" id="MF_01844"/>
    </source>
</evidence>
<dbReference type="InterPro" id="IPR023171">
    <property type="entry name" value="Na/H_antiporter_dom_sf"/>
</dbReference>
<comment type="caution">
    <text evidence="8">The sequence shown here is derived from an EMBL/GenBank/DDBJ whole genome shotgun (WGS) entry which is preliminary data.</text>
</comment>
<dbReference type="Pfam" id="PF06965">
    <property type="entry name" value="Na_H_antiport_1"/>
    <property type="match status" value="1"/>
</dbReference>
<keyword evidence="9" id="KW-1185">Reference proteome</keyword>
<feature type="transmembrane region" description="Helical" evidence="7">
    <location>
        <begin position="325"/>
        <end position="351"/>
    </location>
</feature>
<evidence type="ECO:0000256" key="1">
    <source>
        <dbReference type="ARBA" id="ARBA00004429"/>
    </source>
</evidence>
<keyword evidence="7" id="KW-0406">Ion transport</keyword>
<keyword evidence="7" id="KW-0050">Antiport</keyword>
<feature type="transmembrane region" description="Helical" evidence="7">
    <location>
        <begin position="35"/>
        <end position="54"/>
    </location>
</feature>
<keyword evidence="6 7" id="KW-0739">Sodium transport</keyword>
<comment type="similarity">
    <text evidence="7">Belongs to the NhaA Na(+)/H(+) (TC 2.A.33) antiporter family.</text>
</comment>
<dbReference type="GO" id="GO:0015385">
    <property type="term" value="F:sodium:proton antiporter activity"/>
    <property type="evidence" value="ECO:0007669"/>
    <property type="project" value="UniProtKB-UniRule"/>
</dbReference>
<evidence type="ECO:0000256" key="3">
    <source>
        <dbReference type="ARBA" id="ARBA00022692"/>
    </source>
</evidence>
<evidence type="ECO:0000313" key="9">
    <source>
        <dbReference type="Proteomes" id="UP000623842"/>
    </source>
</evidence>
<dbReference type="PANTHER" id="PTHR30341">
    <property type="entry name" value="SODIUM ION/PROTON ANTIPORTER NHAA-RELATED"/>
    <property type="match status" value="1"/>
</dbReference>
<evidence type="ECO:0000256" key="5">
    <source>
        <dbReference type="ARBA" id="ARBA00023136"/>
    </source>
</evidence>
<dbReference type="RefSeq" id="WP_189772628.1">
    <property type="nucleotide sequence ID" value="NZ_BNCK01000008.1"/>
</dbReference>
<dbReference type="InterPro" id="IPR004670">
    <property type="entry name" value="NhaA"/>
</dbReference>
<evidence type="ECO:0000256" key="4">
    <source>
        <dbReference type="ARBA" id="ARBA00022989"/>
    </source>
</evidence>
<feature type="transmembrane region" description="Helical" evidence="7">
    <location>
        <begin position="260"/>
        <end position="280"/>
    </location>
</feature>
<sequence length="411" mass="44196">MTSLRKFLKLEASAGIILMFATLLALLVANSPLSVYYEMLIGIPAGVHIGAIAIDKPLLLWINDGLMAAFFFLVGLELKREMLEGQLSNPNNVVLPIIGAVGGMVIPAAIYLVFNYNDNVNRMGWAIPAATDIAFALGILALLGRRVPTSLKMFLVTLAIIDDIGAILIIALFYSQEIAPVPLAIALTCLGVLTMLNKRGVTDIPAYMFVGGILWVSLLKSGVHATLAGVLLAFFIPMWESKRKQYSPVKQLENSLHSSVAFVILPIFAFANAGIDLGAISVDSLTHPVTLGIAAGLFIGKPLGVFGICYLAIKLKLAKLPKGITLSQLGGVSILCGVGFTMSLFIGSLAFETTGNNQIVDERLGILVASILSALIGFFWLKASLPDKIKVRRFRMMSHLIQMRSERVSGR</sequence>
<dbReference type="EMBL" id="BNCK01000008">
    <property type="protein sequence ID" value="GHG00834.1"/>
    <property type="molecule type" value="Genomic_DNA"/>
</dbReference>
<feature type="transmembrane region" description="Helical" evidence="7">
    <location>
        <begin position="181"/>
        <end position="200"/>
    </location>
</feature>
<dbReference type="Proteomes" id="UP000623842">
    <property type="component" value="Unassembled WGS sequence"/>
</dbReference>
<comment type="subcellular location">
    <subcellularLocation>
        <location evidence="1">Cell inner membrane</location>
        <topology evidence="1">Multi-pass membrane protein</topology>
    </subcellularLocation>
    <subcellularLocation>
        <location evidence="7">Cell membrane</location>
        <topology evidence="7">Multi-pass membrane protein</topology>
    </subcellularLocation>
</comment>
<dbReference type="NCBIfam" id="NF007111">
    <property type="entry name" value="PRK09560.1"/>
    <property type="match status" value="1"/>
</dbReference>
<comment type="function">
    <text evidence="7">Na(+)/H(+) antiporter that extrudes sodium in exchange for external protons.</text>
</comment>
<keyword evidence="4 7" id="KW-1133">Transmembrane helix</keyword>